<evidence type="ECO:0000313" key="7">
    <source>
        <dbReference type="Proteomes" id="UP000235616"/>
    </source>
</evidence>
<dbReference type="PRINTS" id="PR00039">
    <property type="entry name" value="HTHLYSR"/>
</dbReference>
<comment type="caution">
    <text evidence="6">The sequence shown here is derived from an EMBL/GenBank/DDBJ whole genome shotgun (WGS) entry which is preliminary data.</text>
</comment>
<feature type="domain" description="HTH lysR-type" evidence="5">
    <location>
        <begin position="1"/>
        <end position="58"/>
    </location>
</feature>
<evidence type="ECO:0000256" key="2">
    <source>
        <dbReference type="ARBA" id="ARBA00023015"/>
    </source>
</evidence>
<evidence type="ECO:0000313" key="6">
    <source>
        <dbReference type="EMBL" id="PMS16662.1"/>
    </source>
</evidence>
<keyword evidence="7" id="KW-1185">Reference proteome</keyword>
<name>A0A2N7VHP4_9BURK</name>
<dbReference type="Pfam" id="PF00126">
    <property type="entry name" value="HTH_1"/>
    <property type="match status" value="1"/>
</dbReference>
<dbReference type="Pfam" id="PF03466">
    <property type="entry name" value="LysR_substrate"/>
    <property type="match status" value="1"/>
</dbReference>
<dbReference type="Gene3D" id="3.40.190.290">
    <property type="match status" value="1"/>
</dbReference>
<keyword evidence="4" id="KW-0804">Transcription</keyword>
<reference evidence="6 7" key="1">
    <citation type="submission" date="2018-01" db="EMBL/GenBank/DDBJ databases">
        <title>Whole genome analyses suggest that Burkholderia sensu lato contains two further novel genera in the rhizoxinica-symbiotica group Mycetohabitans gen. nov., and Trinickia gen. nov.: implications for the evolution of diazotrophy and nodulation in the Burkholderiaceae.</title>
        <authorList>
            <person name="Estrada-de los Santos P."/>
            <person name="Palmer M."/>
            <person name="Chavez-Ramirez B."/>
            <person name="Beukes C."/>
            <person name="Steenkamp E.T."/>
            <person name="Hirsch A.M."/>
            <person name="Manyaka P."/>
            <person name="Maluk M."/>
            <person name="Lafos M."/>
            <person name="Crook M."/>
            <person name="Gross E."/>
            <person name="Simon M.F."/>
            <person name="Bueno dos Reis Junior F."/>
            <person name="Poole P.S."/>
            <person name="Venter S.N."/>
            <person name="James E.K."/>
        </authorList>
    </citation>
    <scope>NUCLEOTIDE SEQUENCE [LARGE SCALE GENOMIC DNA]</scope>
    <source>
        <strain evidence="6 7">GIMN1.004</strain>
    </source>
</reference>
<dbReference type="SUPFAM" id="SSF53850">
    <property type="entry name" value="Periplasmic binding protein-like II"/>
    <property type="match status" value="1"/>
</dbReference>
<dbReference type="InterPro" id="IPR036388">
    <property type="entry name" value="WH-like_DNA-bd_sf"/>
</dbReference>
<gene>
    <name evidence="6" type="ORF">C0Z18_22760</name>
</gene>
<dbReference type="GO" id="GO:0000976">
    <property type="term" value="F:transcription cis-regulatory region binding"/>
    <property type="evidence" value="ECO:0007669"/>
    <property type="project" value="TreeGrafter"/>
</dbReference>
<dbReference type="PANTHER" id="PTHR30126">
    <property type="entry name" value="HTH-TYPE TRANSCRIPTIONAL REGULATOR"/>
    <property type="match status" value="1"/>
</dbReference>
<sequence length="296" mass="32802">MLALLAAAFYETARQGSVTAAAKRLDVSQPTITSRIQQLERHYGVELFHRRGNRLDLSETGASLMPLIGQMLQIENDIDLTLRNEQELRTGTLRVGTTGPFYILPAIAAFRRQYPAVRISIQIGNSQQVLEALVDFRIDIAVSSQQNDDQRFIRHTIANDRLVAVVHRAHPLALRDAVSLEEVGEHTLLVREPGSRTRMLMEQVLEQAGVDIPPSVIELGSREAVREAVRCEMGCTLMPRGEVGENPDLRAIAIADDMPSMREYLYYLDARAGTRLISAFIANVACVGESASTPAR</sequence>
<proteinExistence type="inferred from homology"/>
<evidence type="ECO:0000259" key="5">
    <source>
        <dbReference type="PROSITE" id="PS50931"/>
    </source>
</evidence>
<accession>A0A2N7VHP4</accession>
<dbReference type="InterPro" id="IPR017724">
    <property type="entry name" value="Tscrpt_reg_LysR"/>
</dbReference>
<dbReference type="NCBIfam" id="TIGR03339">
    <property type="entry name" value="phn_lysR"/>
    <property type="match status" value="1"/>
</dbReference>
<dbReference type="PROSITE" id="PS50931">
    <property type="entry name" value="HTH_LYSR"/>
    <property type="match status" value="1"/>
</dbReference>
<dbReference type="OrthoDB" id="9786526at2"/>
<dbReference type="Gene3D" id="1.10.10.10">
    <property type="entry name" value="Winged helix-like DNA-binding domain superfamily/Winged helix DNA-binding domain"/>
    <property type="match status" value="1"/>
</dbReference>
<dbReference type="Proteomes" id="UP000235616">
    <property type="component" value="Unassembled WGS sequence"/>
</dbReference>
<dbReference type="EMBL" id="PNYA01000023">
    <property type="protein sequence ID" value="PMS16662.1"/>
    <property type="molecule type" value="Genomic_DNA"/>
</dbReference>
<keyword evidence="2" id="KW-0805">Transcription regulation</keyword>
<dbReference type="PANTHER" id="PTHR30126:SF94">
    <property type="entry name" value="LYSR FAMILY TRANSCRIPTIONAL REGULATOR"/>
    <property type="match status" value="1"/>
</dbReference>
<evidence type="ECO:0000256" key="1">
    <source>
        <dbReference type="ARBA" id="ARBA00009437"/>
    </source>
</evidence>
<dbReference type="SUPFAM" id="SSF46785">
    <property type="entry name" value="Winged helix' DNA-binding domain"/>
    <property type="match status" value="1"/>
</dbReference>
<dbReference type="CDD" id="cd05466">
    <property type="entry name" value="PBP2_LTTR_substrate"/>
    <property type="match status" value="1"/>
</dbReference>
<dbReference type="InterPro" id="IPR005119">
    <property type="entry name" value="LysR_subst-bd"/>
</dbReference>
<evidence type="ECO:0000256" key="4">
    <source>
        <dbReference type="ARBA" id="ARBA00023163"/>
    </source>
</evidence>
<dbReference type="AlphaFoldDB" id="A0A2N7VHP4"/>
<evidence type="ECO:0000256" key="3">
    <source>
        <dbReference type="ARBA" id="ARBA00023125"/>
    </source>
</evidence>
<keyword evidence="3" id="KW-0238">DNA-binding</keyword>
<dbReference type="GO" id="GO:0003700">
    <property type="term" value="F:DNA-binding transcription factor activity"/>
    <property type="evidence" value="ECO:0007669"/>
    <property type="project" value="InterPro"/>
</dbReference>
<protein>
    <submittedName>
        <fullName evidence="6">LysR family transcriptional regulator</fullName>
    </submittedName>
</protein>
<dbReference type="InterPro" id="IPR036390">
    <property type="entry name" value="WH_DNA-bd_sf"/>
</dbReference>
<dbReference type="InterPro" id="IPR000847">
    <property type="entry name" value="LysR_HTH_N"/>
</dbReference>
<comment type="similarity">
    <text evidence="1">Belongs to the LysR transcriptional regulatory family.</text>
</comment>
<organism evidence="6 7">
    <name type="scientific">Trinickia dabaoshanensis</name>
    <dbReference type="NCBI Taxonomy" id="564714"/>
    <lineage>
        <taxon>Bacteria</taxon>
        <taxon>Pseudomonadati</taxon>
        <taxon>Pseudomonadota</taxon>
        <taxon>Betaproteobacteria</taxon>
        <taxon>Burkholderiales</taxon>
        <taxon>Burkholderiaceae</taxon>
        <taxon>Trinickia</taxon>
    </lineage>
</organism>